<keyword evidence="2" id="KW-1185">Reference proteome</keyword>
<proteinExistence type="predicted"/>
<evidence type="ECO:0000313" key="1">
    <source>
        <dbReference type="EMBL" id="CAG8660782.1"/>
    </source>
</evidence>
<reference evidence="1 2" key="1">
    <citation type="submission" date="2021-06" db="EMBL/GenBank/DDBJ databases">
        <authorList>
            <person name="Kallberg Y."/>
            <person name="Tangrot J."/>
            <person name="Rosling A."/>
        </authorList>
    </citation>
    <scope>NUCLEOTIDE SEQUENCE [LARGE SCALE GENOMIC DNA]</scope>
    <source>
        <strain evidence="1 2">120-4 pot B 10/14</strain>
    </source>
</reference>
<dbReference type="EMBL" id="CAJVQB010005399">
    <property type="protein sequence ID" value="CAG8660782.1"/>
    <property type="molecule type" value="Genomic_DNA"/>
</dbReference>
<comment type="caution">
    <text evidence="1">The sequence shown here is derived from an EMBL/GenBank/DDBJ whole genome shotgun (WGS) entry which is preliminary data.</text>
</comment>
<gene>
    <name evidence="1" type="ORF">GMARGA_LOCUS9869</name>
</gene>
<evidence type="ECO:0000313" key="2">
    <source>
        <dbReference type="Proteomes" id="UP000789901"/>
    </source>
</evidence>
<accession>A0ABN7URN5</accession>
<organism evidence="1 2">
    <name type="scientific">Gigaspora margarita</name>
    <dbReference type="NCBI Taxonomy" id="4874"/>
    <lineage>
        <taxon>Eukaryota</taxon>
        <taxon>Fungi</taxon>
        <taxon>Fungi incertae sedis</taxon>
        <taxon>Mucoromycota</taxon>
        <taxon>Glomeromycotina</taxon>
        <taxon>Glomeromycetes</taxon>
        <taxon>Diversisporales</taxon>
        <taxon>Gigasporaceae</taxon>
        <taxon>Gigaspora</taxon>
    </lineage>
</organism>
<name>A0ABN7URN5_GIGMA</name>
<sequence>MCTSCLANKAKKRIDEKAALSIIVIDYTQDGFESISLKELSDYVAELIESTQENSGLFFKIWVEISDLVEHSLKSIAKMIINYIESASDYKESNQKRIIRFDCQRKLIIHIDVPIAEAEIKLSHNILHERPIIVATPIEIKQEIKKNLHLWSFFIQNFYKSNENHVASAYAYLNTNEAKDCELCFKKLTNKITAIGFITPLFKKMLPVSEVHCDATYKIAKGHFELYALIGNFEGTDKDFSEINAAREVWPEADVQLCLWHIERALKQKLISNKKVQCIQYHPNDTAMKFNFIDPNFRLNLENDAKNYEDWKCLVSKPIAVDAEKHYTIDSACWCKSKIITTNENSRNINIELYQKCEFEIITANKNGENIDPELRQEYDSKIASLEHLVKQNY</sequence>
<dbReference type="Proteomes" id="UP000789901">
    <property type="component" value="Unassembled WGS sequence"/>
</dbReference>
<protein>
    <submittedName>
        <fullName evidence="1">24110_t:CDS:1</fullName>
    </submittedName>
</protein>